<feature type="domain" description="Tc1-like transposase DDE" evidence="1">
    <location>
        <begin position="14"/>
        <end position="138"/>
    </location>
</feature>
<sequence>MSIWLAGGRIRLWCKGDQLAVKQSNKHSPKSHVWGAISAYGTFVLKVFRQNLTEELYTNILNDCLITHVQVLYPEGLVLQEENDPKHTSKVAKTFRESHDISRMEWPTFNSDLNPIENLWAWIKHQIDLNPPRNLSELEETLLSIWDSIEPEFLKPYWQSVPKRQKLVIQSNGFKIKY</sequence>
<dbReference type="EMBL" id="JAKMXF010000085">
    <property type="protein sequence ID" value="KAI6658663.1"/>
    <property type="molecule type" value="Genomic_DNA"/>
</dbReference>
<dbReference type="AlphaFoldDB" id="A0AAV7KBU9"/>
<accession>A0AAV7KBU9</accession>
<reference evidence="2 3" key="1">
    <citation type="journal article" date="2023" name="BMC Biol.">
        <title>The compact genome of the sponge Oopsacas minuta (Hexactinellida) is lacking key metazoan core genes.</title>
        <authorList>
            <person name="Santini S."/>
            <person name="Schenkelaars Q."/>
            <person name="Jourda C."/>
            <person name="Duchesne M."/>
            <person name="Belahbib H."/>
            <person name="Rocher C."/>
            <person name="Selva M."/>
            <person name="Riesgo A."/>
            <person name="Vervoort M."/>
            <person name="Leys S.P."/>
            <person name="Kodjabachian L."/>
            <person name="Le Bivic A."/>
            <person name="Borchiellini C."/>
            <person name="Claverie J.M."/>
            <person name="Renard E."/>
        </authorList>
    </citation>
    <scope>NUCLEOTIDE SEQUENCE [LARGE SCALE GENOMIC DNA]</scope>
    <source>
        <strain evidence="2">SPO-2</strain>
    </source>
</reference>
<keyword evidence="3" id="KW-1185">Reference proteome</keyword>
<dbReference type="Gene3D" id="3.30.420.10">
    <property type="entry name" value="Ribonuclease H-like superfamily/Ribonuclease H"/>
    <property type="match status" value="1"/>
</dbReference>
<dbReference type="InterPro" id="IPR038717">
    <property type="entry name" value="Tc1-like_DDE_dom"/>
</dbReference>
<comment type="caution">
    <text evidence="2">The sequence shown here is derived from an EMBL/GenBank/DDBJ whole genome shotgun (WGS) entry which is preliminary data.</text>
</comment>
<organism evidence="2 3">
    <name type="scientific">Oopsacas minuta</name>
    <dbReference type="NCBI Taxonomy" id="111878"/>
    <lineage>
        <taxon>Eukaryota</taxon>
        <taxon>Metazoa</taxon>
        <taxon>Porifera</taxon>
        <taxon>Hexactinellida</taxon>
        <taxon>Hexasterophora</taxon>
        <taxon>Lyssacinosida</taxon>
        <taxon>Leucopsacidae</taxon>
        <taxon>Oopsacas</taxon>
    </lineage>
</organism>
<dbReference type="Proteomes" id="UP001165289">
    <property type="component" value="Unassembled WGS sequence"/>
</dbReference>
<name>A0AAV7KBU9_9METZ</name>
<evidence type="ECO:0000259" key="1">
    <source>
        <dbReference type="Pfam" id="PF13358"/>
    </source>
</evidence>
<gene>
    <name evidence="2" type="ORF">LOD99_11008</name>
</gene>
<dbReference type="GO" id="GO:0003676">
    <property type="term" value="F:nucleic acid binding"/>
    <property type="evidence" value="ECO:0007669"/>
    <property type="project" value="InterPro"/>
</dbReference>
<evidence type="ECO:0000313" key="2">
    <source>
        <dbReference type="EMBL" id="KAI6658663.1"/>
    </source>
</evidence>
<protein>
    <recommendedName>
        <fullName evidence="1">Tc1-like transposase DDE domain-containing protein</fullName>
    </recommendedName>
</protein>
<dbReference type="InterPro" id="IPR036397">
    <property type="entry name" value="RNaseH_sf"/>
</dbReference>
<proteinExistence type="predicted"/>
<dbReference type="Pfam" id="PF13358">
    <property type="entry name" value="DDE_3"/>
    <property type="match status" value="1"/>
</dbReference>
<evidence type="ECO:0000313" key="3">
    <source>
        <dbReference type="Proteomes" id="UP001165289"/>
    </source>
</evidence>